<dbReference type="GO" id="GO:0030154">
    <property type="term" value="P:cell differentiation"/>
    <property type="evidence" value="ECO:0007669"/>
    <property type="project" value="UniProtKB-KW"/>
</dbReference>
<gene>
    <name evidence="21" type="ORF">R3I93_009042</name>
</gene>
<dbReference type="AlphaFoldDB" id="A0AAN9D4C6"/>
<comment type="caution">
    <text evidence="21">The sequence shown here is derived from an EMBL/GenBank/DDBJ whole genome shotgun (WGS) entry which is preliminary data.</text>
</comment>
<evidence type="ECO:0000256" key="3">
    <source>
        <dbReference type="ARBA" id="ARBA00022491"/>
    </source>
</evidence>
<dbReference type="InterPro" id="IPR041057">
    <property type="entry name" value="ZHX_Znf_C2H2"/>
</dbReference>
<keyword evidence="12" id="KW-0805">Transcription regulation</keyword>
<feature type="DNA-binding region" description="Homeobox" evidence="17">
    <location>
        <begin position="449"/>
        <end position="498"/>
    </location>
</feature>
<evidence type="ECO:0000256" key="9">
    <source>
        <dbReference type="ARBA" id="ARBA00022782"/>
    </source>
</evidence>
<evidence type="ECO:0000256" key="15">
    <source>
        <dbReference type="ARBA" id="ARBA00023163"/>
    </source>
</evidence>
<dbReference type="SUPFAM" id="SSF46689">
    <property type="entry name" value="Homeodomain-like"/>
    <property type="match status" value="4"/>
</dbReference>
<dbReference type="SMART" id="SM00355">
    <property type="entry name" value="ZnF_C2H2"/>
    <property type="match status" value="2"/>
</dbReference>
<dbReference type="CDD" id="cd00086">
    <property type="entry name" value="homeodomain"/>
    <property type="match status" value="4"/>
</dbReference>
<keyword evidence="11" id="KW-0832">Ubl conjugation</keyword>
<evidence type="ECO:0000256" key="6">
    <source>
        <dbReference type="ARBA" id="ARBA00022723"/>
    </source>
</evidence>
<keyword evidence="13 17" id="KW-0238">DNA-binding</keyword>
<feature type="DNA-binding region" description="Homeobox" evidence="17">
    <location>
        <begin position="280"/>
        <end position="322"/>
    </location>
</feature>
<feature type="DNA-binding region" description="Homeobox" evidence="17">
    <location>
        <begin position="532"/>
        <end position="581"/>
    </location>
</feature>
<evidence type="ECO:0000256" key="1">
    <source>
        <dbReference type="ARBA" id="ARBA00004123"/>
    </source>
</evidence>
<feature type="domain" description="Homeobox" evidence="20">
    <location>
        <begin position="278"/>
        <end position="321"/>
    </location>
</feature>
<sequence>MASRRKSTTPCMIRPDDLVTADDPEEMDSCVDGTEENGSSHVSSSEDCTERKSSVNSMQEAIEMEKPDVKTRPQRKLQGGYECKYCPFSTQNLNEFKDHVDSNHPNVILNPLYLCAVCNFNTKKFDSLTEHNEKCHPGECNFKFKRIKLNSQTILEQTIEGSNCAVIYDTTSPQSGEDFTAFPSNKSTTVKLAKSKADSLRLQDDSPLDKLAQDLPKKQITAVNVNGTVIIPDATLKDGLSHIMPSLQRPPNYNLVPKIAVPLNTSKYNPSLDGNLTLITSFNKFPYPTQAELSWLTAASKHPEEQIKVWFTTQRLKQGISWSPEEVEEARKKMFNGTIQSVQQAFTVFPAQLAQSTKASQPLIQTVSCHVLGQSGLVLAPVANGSNPTSSPLTLTVTNQIAQGVKRPHTAPMVAPEIKRPSIIQSVQSTPKSVSPTPSLFSDCEKTPDQIRELTTSYAQCQFPDDEEVYRLIETTGLSWGEIKKWFSDQRHGNHKAVQQIKTDFSSKDSQPHKPVATQFPLLERVKGKSSEQMKKLEESFQRTSFPTQAEMEHLVADTRLSKNEIDCWFAERRALRDNLEQALLNSMGSKRFEHHLQRGTLNGVHEQDSRIRDSPLPILTSSVCPEAIDGKSLCLLKDVFAQTQWPSPEEYSQLEIQTGLARTEIVRWFKDNRSALKNGTLEWMEQFQSLSNKRQNGQNSLLITDQTQSVLQRHFQEAKVQKGEGFEKLAEQPKLTNQDIVEWFTSKLGHNMPDINKSKEHGQGSVDGKRWVSLAAEIDSQDYDAQKVARDLEVLSSEHRVTG</sequence>
<dbReference type="PANTHER" id="PTHR15467:SF5">
    <property type="entry name" value="ZINC FINGERS AND HOMEOBOXES PROTEIN 2"/>
    <property type="match status" value="1"/>
</dbReference>
<evidence type="ECO:0000256" key="13">
    <source>
        <dbReference type="ARBA" id="ARBA00023125"/>
    </source>
</evidence>
<evidence type="ECO:0000256" key="19">
    <source>
        <dbReference type="SAM" id="MobiDB-lite"/>
    </source>
</evidence>
<feature type="region of interest" description="Disordered" evidence="19">
    <location>
        <begin position="1"/>
        <end position="58"/>
    </location>
</feature>
<keyword evidence="14 17" id="KW-0371">Homeobox</keyword>
<dbReference type="PROSITE" id="PS50071">
    <property type="entry name" value="HOMEOBOX_2"/>
    <property type="match status" value="4"/>
</dbReference>
<dbReference type="GO" id="GO:0003677">
    <property type="term" value="F:DNA binding"/>
    <property type="evidence" value="ECO:0007669"/>
    <property type="project" value="UniProtKB-UniRule"/>
</dbReference>
<dbReference type="GO" id="GO:0005634">
    <property type="term" value="C:nucleus"/>
    <property type="evidence" value="ECO:0007669"/>
    <property type="project" value="UniProtKB-SubCell"/>
</dbReference>
<keyword evidence="5" id="KW-0597">Phosphoprotein</keyword>
<dbReference type="SUPFAM" id="SSF57667">
    <property type="entry name" value="beta-beta-alpha zinc fingers"/>
    <property type="match status" value="2"/>
</dbReference>
<keyword evidence="3" id="KW-0678">Repressor</keyword>
<evidence type="ECO:0000256" key="16">
    <source>
        <dbReference type="ARBA" id="ARBA00023242"/>
    </source>
</evidence>
<evidence type="ECO:0000313" key="21">
    <source>
        <dbReference type="EMBL" id="KAK7157728.1"/>
    </source>
</evidence>
<name>A0AAN9D4C6_9TELE</name>
<feature type="compositionally biased region" description="Acidic residues" evidence="19">
    <location>
        <begin position="19"/>
        <end position="35"/>
    </location>
</feature>
<evidence type="ECO:0000259" key="20">
    <source>
        <dbReference type="PROSITE" id="PS50071"/>
    </source>
</evidence>
<comment type="subcellular location">
    <subcellularLocation>
        <location evidence="1 17 18">Nucleus</location>
    </subcellularLocation>
</comment>
<dbReference type="Pfam" id="PF00046">
    <property type="entry name" value="Homeodomain"/>
    <property type="match status" value="2"/>
</dbReference>
<keyword evidence="4" id="KW-1017">Isopeptide bond</keyword>
<dbReference type="GO" id="GO:0000981">
    <property type="term" value="F:DNA-binding transcription factor activity, RNA polymerase II-specific"/>
    <property type="evidence" value="ECO:0007669"/>
    <property type="project" value="TreeGrafter"/>
</dbReference>
<dbReference type="SMART" id="SM00389">
    <property type="entry name" value="HOX"/>
    <property type="match status" value="4"/>
</dbReference>
<keyword evidence="22" id="KW-1185">Reference proteome</keyword>
<feature type="compositionally biased region" description="Polar residues" evidence="19">
    <location>
        <begin position="36"/>
        <end position="46"/>
    </location>
</feature>
<dbReference type="Proteomes" id="UP001364617">
    <property type="component" value="Unassembled WGS sequence"/>
</dbReference>
<evidence type="ECO:0000256" key="14">
    <source>
        <dbReference type="ARBA" id="ARBA00023155"/>
    </source>
</evidence>
<feature type="domain" description="Homeobox" evidence="20">
    <location>
        <begin position="637"/>
        <end position="680"/>
    </location>
</feature>
<keyword evidence="10" id="KW-0862">Zinc</keyword>
<evidence type="ECO:0000313" key="22">
    <source>
        <dbReference type="Proteomes" id="UP001364617"/>
    </source>
</evidence>
<dbReference type="FunFam" id="1.10.10.60:FF:000062">
    <property type="entry name" value="zinc fingers and homeoboxes protein 3"/>
    <property type="match status" value="1"/>
</dbReference>
<keyword evidence="7" id="KW-0677">Repeat</keyword>
<keyword evidence="15" id="KW-0804">Transcription</keyword>
<feature type="DNA-binding region" description="Homeobox" evidence="17">
    <location>
        <begin position="639"/>
        <end position="681"/>
    </location>
</feature>
<protein>
    <recommendedName>
        <fullName evidence="20">Homeobox domain-containing protein</fullName>
    </recommendedName>
</protein>
<organism evidence="21 22">
    <name type="scientific">Phoxinus phoxinus</name>
    <name type="common">Eurasian minnow</name>
    <dbReference type="NCBI Taxonomy" id="58324"/>
    <lineage>
        <taxon>Eukaryota</taxon>
        <taxon>Metazoa</taxon>
        <taxon>Chordata</taxon>
        <taxon>Craniata</taxon>
        <taxon>Vertebrata</taxon>
        <taxon>Euteleostomi</taxon>
        <taxon>Actinopterygii</taxon>
        <taxon>Neopterygii</taxon>
        <taxon>Teleostei</taxon>
        <taxon>Ostariophysi</taxon>
        <taxon>Cypriniformes</taxon>
        <taxon>Leuciscidae</taxon>
        <taxon>Phoxininae</taxon>
        <taxon>Phoxinus</taxon>
    </lineage>
</organism>
<keyword evidence="16 17" id="KW-0539">Nucleus</keyword>
<dbReference type="InterPro" id="IPR036236">
    <property type="entry name" value="Znf_C2H2_sf"/>
</dbReference>
<comment type="similarity">
    <text evidence="2">Belongs to the ZHX family.</text>
</comment>
<dbReference type="PANTHER" id="PTHR15467">
    <property type="entry name" value="ZINC-FINGERS AND HOMEOBOXES RELATED"/>
    <property type="match status" value="1"/>
</dbReference>
<accession>A0AAN9D4C6</accession>
<dbReference type="GO" id="GO:0008270">
    <property type="term" value="F:zinc ion binding"/>
    <property type="evidence" value="ECO:0007669"/>
    <property type="project" value="UniProtKB-KW"/>
</dbReference>
<dbReference type="FunFam" id="3.30.160.60:FF:000296">
    <property type="entry name" value="Zinc fingers and homeoboxes protein 1"/>
    <property type="match status" value="1"/>
</dbReference>
<evidence type="ECO:0000256" key="7">
    <source>
        <dbReference type="ARBA" id="ARBA00022737"/>
    </source>
</evidence>
<evidence type="ECO:0000256" key="11">
    <source>
        <dbReference type="ARBA" id="ARBA00022843"/>
    </source>
</evidence>
<evidence type="ECO:0000256" key="12">
    <source>
        <dbReference type="ARBA" id="ARBA00023015"/>
    </source>
</evidence>
<evidence type="ECO:0000256" key="8">
    <source>
        <dbReference type="ARBA" id="ARBA00022771"/>
    </source>
</evidence>
<keyword evidence="6" id="KW-0479">Metal-binding</keyword>
<dbReference type="InterPro" id="IPR009057">
    <property type="entry name" value="Homeodomain-like_sf"/>
</dbReference>
<proteinExistence type="inferred from homology"/>
<evidence type="ECO:0000256" key="10">
    <source>
        <dbReference type="ARBA" id="ARBA00022833"/>
    </source>
</evidence>
<evidence type="ECO:0000256" key="17">
    <source>
        <dbReference type="PROSITE-ProRule" id="PRU00108"/>
    </source>
</evidence>
<keyword evidence="9" id="KW-0221">Differentiation</keyword>
<feature type="domain" description="Homeobox" evidence="20">
    <location>
        <begin position="530"/>
        <end position="580"/>
    </location>
</feature>
<evidence type="ECO:0000256" key="4">
    <source>
        <dbReference type="ARBA" id="ARBA00022499"/>
    </source>
</evidence>
<reference evidence="21 22" key="1">
    <citation type="submission" date="2024-02" db="EMBL/GenBank/DDBJ databases">
        <title>Chromosome-level genome assembly of the Eurasian Minnow (Phoxinus phoxinus).</title>
        <authorList>
            <person name="Oriowo T.O."/>
            <person name="Martin S."/>
            <person name="Stange M."/>
            <person name="Chrysostomakis Y."/>
            <person name="Brown T."/>
            <person name="Winkler S."/>
            <person name="Kukowka S."/>
            <person name="Myers E.W."/>
            <person name="Bohne A."/>
        </authorList>
    </citation>
    <scope>NUCLEOTIDE SEQUENCE [LARGE SCALE GENOMIC DNA]</scope>
    <source>
        <strain evidence="21">ZFMK-TIS-60720</strain>
        <tissue evidence="21">Whole Organism</tissue>
    </source>
</reference>
<evidence type="ECO:0000256" key="5">
    <source>
        <dbReference type="ARBA" id="ARBA00022553"/>
    </source>
</evidence>
<dbReference type="InterPro" id="IPR001356">
    <property type="entry name" value="HD"/>
</dbReference>
<feature type="domain" description="Homeobox" evidence="20">
    <location>
        <begin position="447"/>
        <end position="497"/>
    </location>
</feature>
<dbReference type="Pfam" id="PF18387">
    <property type="entry name" value="zf_C2H2_ZHX"/>
    <property type="match status" value="1"/>
</dbReference>
<evidence type="ECO:0000256" key="18">
    <source>
        <dbReference type="RuleBase" id="RU000682"/>
    </source>
</evidence>
<evidence type="ECO:0000256" key="2">
    <source>
        <dbReference type="ARBA" id="ARBA00007440"/>
    </source>
</evidence>
<dbReference type="InterPro" id="IPR013087">
    <property type="entry name" value="Znf_C2H2_type"/>
</dbReference>
<dbReference type="Gene3D" id="1.10.10.60">
    <property type="entry name" value="Homeodomain-like"/>
    <property type="match status" value="4"/>
</dbReference>
<dbReference type="Gene3D" id="3.30.160.60">
    <property type="entry name" value="Classic Zinc Finger"/>
    <property type="match status" value="1"/>
</dbReference>
<keyword evidence="8" id="KW-0863">Zinc-finger</keyword>
<dbReference type="EMBL" id="JAYKXH010000009">
    <property type="protein sequence ID" value="KAK7157728.1"/>
    <property type="molecule type" value="Genomic_DNA"/>
</dbReference>